<sequence length="111" mass="12151">MIDIRTAKALSMAPFGRLVTKSRQWPPTPTGNSTGAPSNSDRSSHSPSASMLSVGWSASAVHQICRKPVWYSSGTCLFRWCVTTLHVGVKGRYRRVSRRPSADPVAIADHR</sequence>
<evidence type="ECO:0000313" key="2">
    <source>
        <dbReference type="EMBL" id="KIK97818.1"/>
    </source>
</evidence>
<feature type="region of interest" description="Disordered" evidence="1">
    <location>
        <begin position="18"/>
        <end position="50"/>
    </location>
</feature>
<keyword evidence="3" id="KW-1185">Reference proteome</keyword>
<dbReference type="InParanoid" id="A0A0D0DUA0"/>
<accession>A0A0D0DUA0</accession>
<feature type="compositionally biased region" description="Low complexity" evidence="1">
    <location>
        <begin position="38"/>
        <end position="50"/>
    </location>
</feature>
<dbReference type="Proteomes" id="UP000054538">
    <property type="component" value="Unassembled WGS sequence"/>
</dbReference>
<dbReference type="HOGENOM" id="CLU_2159234_0_0_1"/>
<reference evidence="3" key="2">
    <citation type="submission" date="2015-01" db="EMBL/GenBank/DDBJ databases">
        <title>Evolutionary Origins and Diversification of the Mycorrhizal Mutualists.</title>
        <authorList>
            <consortium name="DOE Joint Genome Institute"/>
            <consortium name="Mycorrhizal Genomics Consortium"/>
            <person name="Kohler A."/>
            <person name="Kuo A."/>
            <person name="Nagy L.G."/>
            <person name="Floudas D."/>
            <person name="Copeland A."/>
            <person name="Barry K.W."/>
            <person name="Cichocki N."/>
            <person name="Veneault-Fourrey C."/>
            <person name="LaButti K."/>
            <person name="Lindquist E.A."/>
            <person name="Lipzen A."/>
            <person name="Lundell T."/>
            <person name="Morin E."/>
            <person name="Murat C."/>
            <person name="Riley R."/>
            <person name="Ohm R."/>
            <person name="Sun H."/>
            <person name="Tunlid A."/>
            <person name="Henrissat B."/>
            <person name="Grigoriev I.V."/>
            <person name="Hibbett D.S."/>
            <person name="Martin F."/>
        </authorList>
    </citation>
    <scope>NUCLEOTIDE SEQUENCE [LARGE SCALE GENOMIC DNA]</scope>
    <source>
        <strain evidence="3">Ve08.2h10</strain>
    </source>
</reference>
<evidence type="ECO:0000256" key="1">
    <source>
        <dbReference type="SAM" id="MobiDB-lite"/>
    </source>
</evidence>
<proteinExistence type="predicted"/>
<feature type="compositionally biased region" description="Polar residues" evidence="1">
    <location>
        <begin position="21"/>
        <end position="37"/>
    </location>
</feature>
<evidence type="ECO:0000313" key="3">
    <source>
        <dbReference type="Proteomes" id="UP000054538"/>
    </source>
</evidence>
<gene>
    <name evidence="2" type="ORF">PAXRUDRAFT_755775</name>
</gene>
<dbReference type="EMBL" id="KN824919">
    <property type="protein sequence ID" value="KIK97818.1"/>
    <property type="molecule type" value="Genomic_DNA"/>
</dbReference>
<protein>
    <submittedName>
        <fullName evidence="2">Uncharacterized protein</fullName>
    </submittedName>
</protein>
<reference evidence="2 3" key="1">
    <citation type="submission" date="2014-04" db="EMBL/GenBank/DDBJ databases">
        <authorList>
            <consortium name="DOE Joint Genome Institute"/>
            <person name="Kuo A."/>
            <person name="Kohler A."/>
            <person name="Jargeat P."/>
            <person name="Nagy L.G."/>
            <person name="Floudas D."/>
            <person name="Copeland A."/>
            <person name="Barry K.W."/>
            <person name="Cichocki N."/>
            <person name="Veneault-Fourrey C."/>
            <person name="LaButti K."/>
            <person name="Lindquist E.A."/>
            <person name="Lipzen A."/>
            <person name="Lundell T."/>
            <person name="Morin E."/>
            <person name="Murat C."/>
            <person name="Sun H."/>
            <person name="Tunlid A."/>
            <person name="Henrissat B."/>
            <person name="Grigoriev I.V."/>
            <person name="Hibbett D.S."/>
            <person name="Martin F."/>
            <person name="Nordberg H.P."/>
            <person name="Cantor M.N."/>
            <person name="Hua S.X."/>
        </authorList>
    </citation>
    <scope>NUCLEOTIDE SEQUENCE [LARGE SCALE GENOMIC DNA]</scope>
    <source>
        <strain evidence="2 3">Ve08.2h10</strain>
    </source>
</reference>
<dbReference type="AlphaFoldDB" id="A0A0D0DUA0"/>
<name>A0A0D0DUA0_9AGAM</name>
<organism evidence="2 3">
    <name type="scientific">Paxillus rubicundulus Ve08.2h10</name>
    <dbReference type="NCBI Taxonomy" id="930991"/>
    <lineage>
        <taxon>Eukaryota</taxon>
        <taxon>Fungi</taxon>
        <taxon>Dikarya</taxon>
        <taxon>Basidiomycota</taxon>
        <taxon>Agaricomycotina</taxon>
        <taxon>Agaricomycetes</taxon>
        <taxon>Agaricomycetidae</taxon>
        <taxon>Boletales</taxon>
        <taxon>Paxilineae</taxon>
        <taxon>Paxillaceae</taxon>
        <taxon>Paxillus</taxon>
    </lineage>
</organism>